<protein>
    <submittedName>
        <fullName evidence="1">TolC family protein</fullName>
    </submittedName>
</protein>
<gene>
    <name evidence="1" type="ORF">K8G79_03120</name>
</gene>
<dbReference type="EMBL" id="JAIOIU010000033">
    <property type="protein sequence ID" value="MBZ0159127.1"/>
    <property type="molecule type" value="Genomic_DNA"/>
</dbReference>
<evidence type="ECO:0000313" key="1">
    <source>
        <dbReference type="EMBL" id="MBZ0159127.1"/>
    </source>
</evidence>
<comment type="caution">
    <text evidence="1">The sequence shown here is derived from an EMBL/GenBank/DDBJ whole genome shotgun (WGS) entry which is preliminary data.</text>
</comment>
<dbReference type="Proteomes" id="UP001197609">
    <property type="component" value="Unassembled WGS sequence"/>
</dbReference>
<proteinExistence type="predicted"/>
<dbReference type="Gene3D" id="1.20.1600.10">
    <property type="entry name" value="Outer membrane efflux proteins (OEP)"/>
    <property type="match status" value="1"/>
</dbReference>
<dbReference type="GO" id="GO:0015562">
    <property type="term" value="F:efflux transmembrane transporter activity"/>
    <property type="evidence" value="ECO:0007669"/>
    <property type="project" value="InterPro"/>
</dbReference>
<dbReference type="AlphaFoldDB" id="A0AAJ1AGQ1"/>
<accession>A0AAJ1AGQ1</accession>
<evidence type="ECO:0000313" key="2">
    <source>
        <dbReference type="Proteomes" id="UP001197609"/>
    </source>
</evidence>
<reference evidence="1 2" key="1">
    <citation type="journal article" date="2021" name="bioRxiv">
        <title>Unraveling nitrogen, sulfur and carbon metabolic pathways and microbial community transcriptional responses to substrate deprivation and toxicity stresses in a bioreactor mimicking anoxic brackish coastal sediment conditions.</title>
        <authorList>
            <person name="Martins P.D."/>
            <person name="Echeveste M.J."/>
            <person name="Arshad A."/>
            <person name="Kurth J."/>
            <person name="Ouboter H."/>
            <person name="Jetten M.S.M."/>
            <person name="Welte C.U."/>
        </authorList>
    </citation>
    <scope>NUCLEOTIDE SEQUENCE [LARGE SCALE GENOMIC DNA]</scope>
    <source>
        <strain evidence="1">MAG_38</strain>
    </source>
</reference>
<organism evidence="1 2">
    <name type="scientific">Candidatus Methylomirabilis tolerans</name>
    <dbReference type="NCBI Taxonomy" id="3123416"/>
    <lineage>
        <taxon>Bacteria</taxon>
        <taxon>Candidatus Methylomirabilota</taxon>
        <taxon>Candidatus Methylomirabilia</taxon>
        <taxon>Candidatus Methylomirabilales</taxon>
        <taxon>Candidatus Methylomirabilaceae</taxon>
        <taxon>Candidatus Methylomirabilis</taxon>
    </lineage>
</organism>
<name>A0AAJ1AGQ1_9BACT</name>
<sequence length="308" mass="33547">MGWVPAGLSPEWDAKAWARLQKVVGQCPCGGPEEVARDDCPLAPWMLMEHASEELAVFKHRISRACIRVAVALCFAMAPAALGADEVRQGGSTSPPEPGPMDLVTEGMPRYPYPSLGELEAKLLNNYEVRMKKLEAEEARLKSSLLNRIRLSASTGLSARDTLLPADTGGAISGGLHAGLSLTASIPLAELLPRGSPSSLEAERREVEFSKMVQDKLKELRTLYNEREVTILSTQATEADVRLAELRHEKAKVAFSIQEADQIDVASAQKGLIETRLRAVEARNKVRVIESRIAGLLGEPYEFPALGR</sequence>
<dbReference type="SUPFAM" id="SSF56954">
    <property type="entry name" value="Outer membrane efflux proteins (OEP)"/>
    <property type="match status" value="1"/>
</dbReference>